<dbReference type="EMBL" id="JAANBB010000596">
    <property type="protein sequence ID" value="KAF7538443.1"/>
    <property type="molecule type" value="Genomic_DNA"/>
</dbReference>
<evidence type="ECO:0000313" key="2">
    <source>
        <dbReference type="Proteomes" id="UP000722485"/>
    </source>
</evidence>
<sequence>MNTLDELESLAQASAHDGPLPGRPEVETIQQYMDLFDLNKTEAIDKINELQGLIPERETAPKPPRAAAYLVMLQGSLSSAKIVKSIAGLVEVPEVVIGTDDSGREALFCRVDHDTRVQIATHFAENNLGPIPTFLQLTLAEKYLGPDSPAPTLGLDATLPQNRASSIGAVFRPSQDEYPVWYFFYGPLADPGELSIILRLSCEPEYSSASITGGRLLAWNAIVDAHSHEPQAEIQGKAFLVRTQKEEESLRFSVTDKFEVVRCRILFTNSGNVVDGLTLRYAGTDLK</sequence>
<accession>A0A9P5GV58</accession>
<organism evidence="1 2">
    <name type="scientific">Cylindrodendrum hubeiense</name>
    <dbReference type="NCBI Taxonomy" id="595255"/>
    <lineage>
        <taxon>Eukaryota</taxon>
        <taxon>Fungi</taxon>
        <taxon>Dikarya</taxon>
        <taxon>Ascomycota</taxon>
        <taxon>Pezizomycotina</taxon>
        <taxon>Sordariomycetes</taxon>
        <taxon>Hypocreomycetidae</taxon>
        <taxon>Hypocreales</taxon>
        <taxon>Nectriaceae</taxon>
        <taxon>Cylindrodendrum</taxon>
    </lineage>
</organism>
<dbReference type="OrthoDB" id="3262926at2759"/>
<comment type="caution">
    <text evidence="1">The sequence shown here is derived from an EMBL/GenBank/DDBJ whole genome shotgun (WGS) entry which is preliminary data.</text>
</comment>
<dbReference type="AlphaFoldDB" id="A0A9P5GV58"/>
<evidence type="ECO:0000313" key="1">
    <source>
        <dbReference type="EMBL" id="KAF7538443.1"/>
    </source>
</evidence>
<name>A0A9P5GV58_9HYPO</name>
<protein>
    <submittedName>
        <fullName evidence="1">Uncharacterized protein</fullName>
    </submittedName>
</protein>
<reference evidence="1" key="1">
    <citation type="submission" date="2020-03" db="EMBL/GenBank/DDBJ databases">
        <title>Draft Genome Sequence of Cylindrodendrum hubeiense.</title>
        <authorList>
            <person name="Buettner E."/>
            <person name="Kellner H."/>
        </authorList>
    </citation>
    <scope>NUCLEOTIDE SEQUENCE</scope>
    <source>
        <strain evidence="1">IHI 201604</strain>
    </source>
</reference>
<dbReference type="Proteomes" id="UP000722485">
    <property type="component" value="Unassembled WGS sequence"/>
</dbReference>
<gene>
    <name evidence="1" type="ORF">G7Z17_g12634</name>
</gene>
<proteinExistence type="predicted"/>
<keyword evidence="2" id="KW-1185">Reference proteome</keyword>